<dbReference type="Gene3D" id="2.130.10.10">
    <property type="entry name" value="YVTN repeat-like/Quinoprotein amine dehydrogenase"/>
    <property type="match status" value="1"/>
</dbReference>
<dbReference type="PANTHER" id="PTHR13260">
    <property type="entry name" value="ANAPHASE PROMOTING COMPLEX SUBUNIT 4 APC4"/>
    <property type="match status" value="1"/>
</dbReference>
<evidence type="ECO:0000259" key="6">
    <source>
        <dbReference type="Pfam" id="PF12894"/>
    </source>
</evidence>
<dbReference type="SMART" id="SM00320">
    <property type="entry name" value="WD40"/>
    <property type="match status" value="2"/>
</dbReference>
<dbReference type="EMBL" id="LK023313">
    <property type="protein sequence ID" value="CDS03277.1"/>
    <property type="molecule type" value="Genomic_DNA"/>
</dbReference>
<dbReference type="OrthoDB" id="2110451at2759"/>
<dbReference type="InterPro" id="IPR015943">
    <property type="entry name" value="WD40/YVTN_repeat-like_dom_sf"/>
</dbReference>
<organism evidence="8">
    <name type="scientific">Lichtheimia ramosa</name>
    <dbReference type="NCBI Taxonomy" id="688394"/>
    <lineage>
        <taxon>Eukaryota</taxon>
        <taxon>Fungi</taxon>
        <taxon>Fungi incertae sedis</taxon>
        <taxon>Mucoromycota</taxon>
        <taxon>Mucoromycotina</taxon>
        <taxon>Mucoromycetes</taxon>
        <taxon>Mucorales</taxon>
        <taxon>Lichtheimiaceae</taxon>
        <taxon>Lichtheimia</taxon>
    </lineage>
</organism>
<evidence type="ECO:0000259" key="7">
    <source>
        <dbReference type="Pfam" id="PF12896"/>
    </source>
</evidence>
<dbReference type="PANTHER" id="PTHR13260:SF0">
    <property type="entry name" value="ANAPHASE-PROMOTING COMPLEX SUBUNIT 4"/>
    <property type="match status" value="1"/>
</dbReference>
<gene>
    <name evidence="8" type="ORF">LRAMOSA00679</name>
</gene>
<dbReference type="InterPro" id="IPR001680">
    <property type="entry name" value="WD40_rpt"/>
</dbReference>
<evidence type="ECO:0000256" key="5">
    <source>
        <dbReference type="ARBA" id="ARBA00023306"/>
    </source>
</evidence>
<sequence length="689" mass="77802">MNALSMFPPYSEKILRKRVARVAWCPTSDLAAIVYQDNSIALCRDGVSPVWSLPAPNDSTVLSLAWNPNGNEFVVGLADGTVTRIDTTSYEPKCTTCWPTARSILDDNDSTSSITALCWVNFSRHKAQELYLHGFDPSVLDFSQVLPGLSMEPPDEPVPLIPNQRIKKPPFPEPPVDNMDDQTLLLVGDEEGYIHICLNGTYFIGSFSTASKGSKLLDKDVSTLTTIDATTDVSELYTLSYRQSQAVNETTFTTLQCDLLRDRRTELCNIATEHGHVLFLLQYIRQTINVLIKHHTTVTSLSKQNATKISDLLLSRNEQTLPMPEIELLGLIATGNPCEAVYEYFTQLLSDQQLKRWSKRATHSYSCSQLIVCEHLQPACERLLLHLDTLYGYSLWTERYDGLLDPNAVDQCMKMTKKLMQKLTLYLADVTKESVTFSDFINWMSNIFYKFVGEGSTEAEMVPYDPWRTVEHIRNSFASDRLAHYFTTSSDQETHFSDMVESVSSACRSMLKQPSITLSANSTVTESQTLALESTTDDTYVGRVAASWMDDDQAKQHYALIQRNDALGDKVILINKDLKKVQPAGYAALDVGDCHIADFEFLDAEEIALISTYPTQETLLSTIDYNALEYTPFHEQRAHIEQFQECQFSRLMELEKTKDAVIGANGRPRRRTIGVYRSNRKTSSYFLDE</sequence>
<dbReference type="Pfam" id="PF12894">
    <property type="entry name" value="ANAPC4_WD40"/>
    <property type="match status" value="1"/>
</dbReference>
<keyword evidence="4" id="KW-0833">Ubl conjugation pathway</keyword>
<dbReference type="GO" id="GO:0070979">
    <property type="term" value="P:protein K11-linked ubiquitination"/>
    <property type="evidence" value="ECO:0007669"/>
    <property type="project" value="TreeGrafter"/>
</dbReference>
<reference evidence="8" key="1">
    <citation type="journal article" date="2014" name="Genome Announc.">
        <title>De novo whole-genome sequence and genome annotation of Lichtheimia ramosa.</title>
        <authorList>
            <person name="Linde J."/>
            <person name="Schwartze V."/>
            <person name="Binder U."/>
            <person name="Lass-Florl C."/>
            <person name="Voigt K."/>
            <person name="Horn F."/>
        </authorList>
    </citation>
    <scope>NUCLEOTIDE SEQUENCE</scope>
    <source>
        <strain evidence="8">JMRC FSU:6197</strain>
    </source>
</reference>
<dbReference type="Pfam" id="PF12896">
    <property type="entry name" value="ANAPC4"/>
    <property type="match status" value="1"/>
</dbReference>
<evidence type="ECO:0000256" key="2">
    <source>
        <dbReference type="ARBA" id="ARBA00022618"/>
    </source>
</evidence>
<dbReference type="GO" id="GO:0034399">
    <property type="term" value="C:nuclear periphery"/>
    <property type="evidence" value="ECO:0007669"/>
    <property type="project" value="TreeGrafter"/>
</dbReference>
<accession>A0A077W747</accession>
<name>A0A077W747_9FUNG</name>
<dbReference type="AlphaFoldDB" id="A0A077W747"/>
<evidence type="ECO:0000256" key="1">
    <source>
        <dbReference type="ARBA" id="ARBA00016067"/>
    </source>
</evidence>
<feature type="domain" description="Anaphase-promoting complex subunit 4 long" evidence="7">
    <location>
        <begin position="254"/>
        <end position="449"/>
    </location>
</feature>
<dbReference type="SUPFAM" id="SSF50978">
    <property type="entry name" value="WD40 repeat-like"/>
    <property type="match status" value="1"/>
</dbReference>
<evidence type="ECO:0000313" key="8">
    <source>
        <dbReference type="EMBL" id="CDS03277.1"/>
    </source>
</evidence>
<keyword evidence="2" id="KW-0132">Cell division</keyword>
<protein>
    <recommendedName>
        <fullName evidence="1">Anaphase-promoting complex subunit 4</fullName>
    </recommendedName>
</protein>
<feature type="domain" description="Anaphase-promoting complex subunit 4-like WD40" evidence="6">
    <location>
        <begin position="22"/>
        <end position="89"/>
    </location>
</feature>
<dbReference type="GO" id="GO:0005680">
    <property type="term" value="C:anaphase-promoting complex"/>
    <property type="evidence" value="ECO:0007669"/>
    <property type="project" value="InterPro"/>
</dbReference>
<dbReference type="InterPro" id="IPR024977">
    <property type="entry name" value="Apc4-like_WD40_dom"/>
</dbReference>
<dbReference type="InterPro" id="IPR036322">
    <property type="entry name" value="WD40_repeat_dom_sf"/>
</dbReference>
<dbReference type="InterPro" id="IPR024790">
    <property type="entry name" value="APC4_long_dom"/>
</dbReference>
<evidence type="ECO:0000256" key="3">
    <source>
        <dbReference type="ARBA" id="ARBA00022776"/>
    </source>
</evidence>
<dbReference type="GO" id="GO:0051301">
    <property type="term" value="P:cell division"/>
    <property type="evidence" value="ECO:0007669"/>
    <property type="project" value="UniProtKB-KW"/>
</dbReference>
<proteinExistence type="predicted"/>
<keyword evidence="5" id="KW-0131">Cell cycle</keyword>
<keyword evidence="3" id="KW-0498">Mitosis</keyword>
<dbReference type="InterPro" id="IPR024789">
    <property type="entry name" value="APC4"/>
</dbReference>
<evidence type="ECO:0000256" key="4">
    <source>
        <dbReference type="ARBA" id="ARBA00022786"/>
    </source>
</evidence>
<dbReference type="GO" id="GO:0031145">
    <property type="term" value="P:anaphase-promoting complex-dependent catabolic process"/>
    <property type="evidence" value="ECO:0007669"/>
    <property type="project" value="InterPro"/>
</dbReference>